<protein>
    <submittedName>
        <fullName evidence="1">Uncharacterized protein</fullName>
    </submittedName>
</protein>
<evidence type="ECO:0000313" key="1">
    <source>
        <dbReference type="EMBL" id="GID57681.1"/>
    </source>
</evidence>
<reference evidence="1 2" key="1">
    <citation type="submission" date="2021-01" db="EMBL/GenBank/DDBJ databases">
        <title>Whole genome shotgun sequence of Actinoplanes couchii NBRC 106145.</title>
        <authorList>
            <person name="Komaki H."/>
            <person name="Tamura T."/>
        </authorList>
    </citation>
    <scope>NUCLEOTIDE SEQUENCE [LARGE SCALE GENOMIC DNA]</scope>
    <source>
        <strain evidence="1 2">NBRC 106145</strain>
    </source>
</reference>
<proteinExistence type="predicted"/>
<sequence>MDITQLPEPLRSRAMELTARPDMEKVKSLLRSRVADSSGLDEVREDFRSSARFETFFLRQDLVALETILAEPQAAGTLLELVEDDANWVIDEDQTDRGAAAFLRGIADMLRAAIEEAESAR</sequence>
<dbReference type="Proteomes" id="UP000612282">
    <property type="component" value="Unassembled WGS sequence"/>
</dbReference>
<accession>A0ABQ3XGR0</accession>
<dbReference type="EMBL" id="BOMG01000075">
    <property type="protein sequence ID" value="GID57681.1"/>
    <property type="molecule type" value="Genomic_DNA"/>
</dbReference>
<name>A0ABQ3XGR0_9ACTN</name>
<evidence type="ECO:0000313" key="2">
    <source>
        <dbReference type="Proteomes" id="UP000612282"/>
    </source>
</evidence>
<keyword evidence="2" id="KW-1185">Reference proteome</keyword>
<gene>
    <name evidence="1" type="ORF">Aco03nite_060850</name>
</gene>
<comment type="caution">
    <text evidence="1">The sequence shown here is derived from an EMBL/GenBank/DDBJ whole genome shotgun (WGS) entry which is preliminary data.</text>
</comment>
<organism evidence="1 2">
    <name type="scientific">Actinoplanes couchii</name>
    <dbReference type="NCBI Taxonomy" id="403638"/>
    <lineage>
        <taxon>Bacteria</taxon>
        <taxon>Bacillati</taxon>
        <taxon>Actinomycetota</taxon>
        <taxon>Actinomycetes</taxon>
        <taxon>Micromonosporales</taxon>
        <taxon>Micromonosporaceae</taxon>
        <taxon>Actinoplanes</taxon>
    </lineage>
</organism>